<sequence>MNIFNARCCLLTLFFFLFEKKFCKKGAALSCVFSHAYEERTGSAGTVALSNETIYYTPSGGLAPCSIISRQLSGDEDDSGEDDGGEEDRGDERDDDGGTPSYHLDGDADEYTAEDGGAKRKMSRKEEEAEDKKIDKLVNAEMKKHEVEEEFDKDPDSEPDKEDLGSGQGRREKLRCTNKLNYIQVTANDERKDDLFGENDQESAPAFAEKMPHKIKEDMNSMPSKQNETEEAYDRIDRAEKENNVNDLKFVEARNTYVQKGEEEDSKDSTDLIEERKRERSSFIDLKNLSDNVPRNFTNSSGNSLFKNNLEKTVHKHLPWSVLASDSASNGGSWADVNSSTYNVSPFSFVSIHSHNSLHLMPMNFQVQNSIVKISDEAFDKLKLKNSVHVYDKNELVDYKYESFEVKEGEEYNDENEVREEKDEEGDADSKPDQNNASDGRGFFDGTLVTCTIVILVGVIILLLSFVIYYYDLINKVKRRMSAKRKNNKSMTIANDSSAGMYMDDTYKESPHV</sequence>
<evidence type="ECO:0000256" key="3">
    <source>
        <dbReference type="SAM" id="SignalP"/>
    </source>
</evidence>
<feature type="compositionally biased region" description="Basic and acidic residues" evidence="1">
    <location>
        <begin position="154"/>
        <end position="175"/>
    </location>
</feature>
<dbReference type="VEuPathDB" id="PlasmoDB:AK88_04792"/>
<dbReference type="EMBL" id="KQ001719">
    <property type="protein sequence ID" value="KJP85571.1"/>
    <property type="molecule type" value="Genomic_DNA"/>
</dbReference>
<dbReference type="AlphaFoldDB" id="A0A0D9QIP0"/>
<feature type="signal peptide" evidence="3">
    <location>
        <begin position="1"/>
        <end position="23"/>
    </location>
</feature>
<evidence type="ECO:0000313" key="4">
    <source>
        <dbReference type="EMBL" id="KJP85571.1"/>
    </source>
</evidence>
<organism evidence="4 5">
    <name type="scientific">Plasmodium fragile</name>
    <dbReference type="NCBI Taxonomy" id="5857"/>
    <lineage>
        <taxon>Eukaryota</taxon>
        <taxon>Sar</taxon>
        <taxon>Alveolata</taxon>
        <taxon>Apicomplexa</taxon>
        <taxon>Aconoidasida</taxon>
        <taxon>Haemosporida</taxon>
        <taxon>Plasmodiidae</taxon>
        <taxon>Plasmodium</taxon>
        <taxon>Plasmodium (Plasmodium)</taxon>
    </lineage>
</organism>
<dbReference type="OMA" id="NIFNARC"/>
<keyword evidence="2" id="KW-1133">Transmembrane helix</keyword>
<name>A0A0D9QIP0_PLAFR</name>
<dbReference type="OrthoDB" id="387446at2759"/>
<keyword evidence="5" id="KW-1185">Reference proteome</keyword>
<feature type="region of interest" description="Disordered" evidence="1">
    <location>
        <begin position="408"/>
        <end position="438"/>
    </location>
</feature>
<proteinExistence type="predicted"/>
<evidence type="ECO:0000313" key="5">
    <source>
        <dbReference type="Proteomes" id="UP000054561"/>
    </source>
</evidence>
<feature type="region of interest" description="Disordered" evidence="1">
    <location>
        <begin position="71"/>
        <end position="176"/>
    </location>
</feature>
<keyword evidence="3" id="KW-0732">Signal</keyword>
<keyword evidence="2" id="KW-0472">Membrane</keyword>
<dbReference type="RefSeq" id="XP_012337819.1">
    <property type="nucleotide sequence ID" value="XM_012482396.1"/>
</dbReference>
<evidence type="ECO:0000256" key="2">
    <source>
        <dbReference type="SAM" id="Phobius"/>
    </source>
</evidence>
<dbReference type="GeneID" id="24270106"/>
<dbReference type="Proteomes" id="UP000054561">
    <property type="component" value="Unassembled WGS sequence"/>
</dbReference>
<protein>
    <submittedName>
        <fullName evidence="4">Uncharacterized protein</fullName>
    </submittedName>
</protein>
<evidence type="ECO:0000256" key="1">
    <source>
        <dbReference type="SAM" id="MobiDB-lite"/>
    </source>
</evidence>
<feature type="compositionally biased region" description="Acidic residues" evidence="1">
    <location>
        <begin position="74"/>
        <end position="97"/>
    </location>
</feature>
<accession>A0A0D9QIP0</accession>
<gene>
    <name evidence="4" type="ORF">AK88_04792</name>
</gene>
<feature type="chain" id="PRO_5002343949" evidence="3">
    <location>
        <begin position="24"/>
        <end position="513"/>
    </location>
</feature>
<keyword evidence="2" id="KW-0812">Transmembrane</keyword>
<feature type="compositionally biased region" description="Basic and acidic residues" evidence="1">
    <location>
        <begin position="124"/>
        <end position="147"/>
    </location>
</feature>
<feature type="compositionally biased region" description="Acidic residues" evidence="1">
    <location>
        <begin position="411"/>
        <end position="427"/>
    </location>
</feature>
<reference evidence="4 5" key="1">
    <citation type="submission" date="2014-03" db="EMBL/GenBank/DDBJ databases">
        <title>The Genome Sequence of Plasmodium fragile nilgiri.</title>
        <authorList>
            <consortium name="The Broad Institute Genomics Platform"/>
            <consortium name="The Broad Institute Genome Sequencing Center for Infectious Disease"/>
            <person name="Neafsey D."/>
            <person name="Duraisingh M."/>
            <person name="Young S.K."/>
            <person name="Zeng Q."/>
            <person name="Gargeya S."/>
            <person name="Abouelleil A."/>
            <person name="Alvarado L."/>
            <person name="Chapman S.B."/>
            <person name="Gainer-Dewar J."/>
            <person name="Goldberg J."/>
            <person name="Griggs A."/>
            <person name="Gujja S."/>
            <person name="Hansen M."/>
            <person name="Howarth C."/>
            <person name="Imamovic A."/>
            <person name="Larimer J."/>
            <person name="Pearson M."/>
            <person name="Poon T.W."/>
            <person name="Priest M."/>
            <person name="Roberts A."/>
            <person name="Saif S."/>
            <person name="Shea T."/>
            <person name="Sykes S."/>
            <person name="Wortman J."/>
            <person name="Nusbaum C."/>
            <person name="Birren B."/>
        </authorList>
    </citation>
    <scope>NUCLEOTIDE SEQUENCE [LARGE SCALE GENOMIC DNA]</scope>
    <source>
        <strain evidence="5">nilgiri</strain>
    </source>
</reference>
<feature type="transmembrane region" description="Helical" evidence="2">
    <location>
        <begin position="447"/>
        <end position="471"/>
    </location>
</feature>